<evidence type="ECO:0000256" key="11">
    <source>
        <dbReference type="RuleBase" id="RU366059"/>
    </source>
</evidence>
<evidence type="ECO:0000256" key="3">
    <source>
        <dbReference type="ARBA" id="ARBA00008636"/>
    </source>
</evidence>
<name>A0A3G2R3J3_9FIRM</name>
<dbReference type="RefSeq" id="WP_122014306.1">
    <property type="nucleotide sequence ID" value="NZ_CP033169.1"/>
</dbReference>
<evidence type="ECO:0000256" key="8">
    <source>
        <dbReference type="ARBA" id="ARBA00023014"/>
    </source>
</evidence>
<dbReference type="PANTHER" id="PTHR30182:SF1">
    <property type="entry name" value="L-SERINE DEHYDRATASE 1"/>
    <property type="match status" value="1"/>
</dbReference>
<dbReference type="GO" id="GO:0046872">
    <property type="term" value="F:metal ion binding"/>
    <property type="evidence" value="ECO:0007669"/>
    <property type="project" value="UniProtKB-KW"/>
</dbReference>
<dbReference type="EMBL" id="CP033169">
    <property type="protein sequence ID" value="AYO30030.1"/>
    <property type="molecule type" value="Genomic_DNA"/>
</dbReference>
<dbReference type="GO" id="GO:0003941">
    <property type="term" value="F:L-serine ammonia-lyase activity"/>
    <property type="evidence" value="ECO:0007669"/>
    <property type="project" value="UniProtKB-UniRule"/>
</dbReference>
<proteinExistence type="inferred from homology"/>
<dbReference type="InterPro" id="IPR051318">
    <property type="entry name" value="Fe-S_L-Ser"/>
</dbReference>
<dbReference type="GO" id="GO:0006094">
    <property type="term" value="P:gluconeogenesis"/>
    <property type="evidence" value="ECO:0007669"/>
    <property type="project" value="UniProtKB-KW"/>
</dbReference>
<protein>
    <recommendedName>
        <fullName evidence="11">L-serine dehydratase</fullName>
        <ecNumber evidence="11">4.3.1.17</ecNumber>
    </recommendedName>
</protein>
<evidence type="ECO:0000256" key="6">
    <source>
        <dbReference type="ARBA" id="ARBA00022723"/>
    </source>
</evidence>
<keyword evidence="9 11" id="KW-0456">Lyase</keyword>
<dbReference type="Pfam" id="PF03313">
    <property type="entry name" value="SDH_alpha"/>
    <property type="match status" value="1"/>
</dbReference>
<dbReference type="KEGG" id="bacg:D2962_04870"/>
<dbReference type="InterPro" id="IPR005130">
    <property type="entry name" value="Ser_deHydtase-like_asu"/>
</dbReference>
<gene>
    <name evidence="13" type="primary">sdaAA</name>
    <name evidence="13" type="ORF">D2962_04870</name>
</gene>
<dbReference type="EC" id="4.3.1.17" evidence="11"/>
<dbReference type="InterPro" id="IPR004642">
    <property type="entry name" value="Ser_deHydtase_asu"/>
</dbReference>
<reference evidence="13 14" key="1">
    <citation type="submission" date="2018-10" db="EMBL/GenBank/DDBJ databases">
        <authorList>
            <person name="Zhang X."/>
        </authorList>
    </citation>
    <scope>NUCLEOTIDE SEQUENCE [LARGE SCALE GENOMIC DNA]</scope>
    <source>
        <strain evidence="13 14">SK-G1</strain>
    </source>
</reference>
<comment type="cofactor">
    <cofactor evidence="1 11">
        <name>[4Fe-4S] cluster</name>
        <dbReference type="ChEBI" id="CHEBI:49883"/>
    </cofactor>
</comment>
<comment type="similarity">
    <text evidence="3 11">Belongs to the iron-sulfur dependent L-serine dehydratase family.</text>
</comment>
<dbReference type="AlphaFoldDB" id="A0A3G2R3J3"/>
<dbReference type="GO" id="GO:0051539">
    <property type="term" value="F:4 iron, 4 sulfur cluster binding"/>
    <property type="evidence" value="ECO:0007669"/>
    <property type="project" value="UniProtKB-UniRule"/>
</dbReference>
<evidence type="ECO:0000313" key="13">
    <source>
        <dbReference type="EMBL" id="AYO30030.1"/>
    </source>
</evidence>
<dbReference type="NCBIfam" id="TIGR00718">
    <property type="entry name" value="sda_alpha"/>
    <property type="match status" value="1"/>
</dbReference>
<accession>A0A3G2R3J3</accession>
<comment type="pathway">
    <text evidence="2">Carbohydrate biosynthesis; gluconeogenesis.</text>
</comment>
<evidence type="ECO:0000256" key="2">
    <source>
        <dbReference type="ARBA" id="ARBA00004742"/>
    </source>
</evidence>
<keyword evidence="6 11" id="KW-0479">Metal-binding</keyword>
<evidence type="ECO:0000256" key="4">
    <source>
        <dbReference type="ARBA" id="ARBA00022432"/>
    </source>
</evidence>
<sequence length="290" mass="29848">MAINTIDELINFAEKQNQKISTIVKEQKAKEQGLSEKELTDKMMKFYEVMKQAADRGTSKEVSSISGITGGEGYKLWQAAKKGLSGFNILKASARAMAVSNVNASMGKIVAAPTAGSCGIIPGAIVTAAEELKKRDEEVVDALFTAAAVGEIIAKNATLAGAEGGCQAECGSASAMATAAVVELAGGSPRQVGHAVAFALKAVMGMVCDPVAGLVEVPCVKRNGMGAAQALLAADMALAGIKSVIPPDEVIKAMAQVGRALPGELKETARGGLAVTPTGKKIKEKVFEKQ</sequence>
<evidence type="ECO:0000259" key="12">
    <source>
        <dbReference type="Pfam" id="PF03313"/>
    </source>
</evidence>
<keyword evidence="14" id="KW-1185">Reference proteome</keyword>
<organism evidence="13 14">
    <name type="scientific">Biomaibacter acetigenes</name>
    <dbReference type="NCBI Taxonomy" id="2316383"/>
    <lineage>
        <taxon>Bacteria</taxon>
        <taxon>Bacillati</taxon>
        <taxon>Bacillota</taxon>
        <taxon>Clostridia</taxon>
        <taxon>Thermosediminibacterales</taxon>
        <taxon>Tepidanaerobacteraceae</taxon>
        <taxon>Biomaibacter</taxon>
    </lineage>
</organism>
<keyword evidence="4 11" id="KW-0312">Gluconeogenesis</keyword>
<evidence type="ECO:0000256" key="10">
    <source>
        <dbReference type="ARBA" id="ARBA00049406"/>
    </source>
</evidence>
<keyword evidence="5 11" id="KW-0004">4Fe-4S</keyword>
<keyword evidence="8 11" id="KW-0411">Iron-sulfur</keyword>
<dbReference type="PANTHER" id="PTHR30182">
    <property type="entry name" value="L-SERINE DEHYDRATASE"/>
    <property type="match status" value="1"/>
</dbReference>
<dbReference type="Proteomes" id="UP000280960">
    <property type="component" value="Chromosome"/>
</dbReference>
<evidence type="ECO:0000256" key="7">
    <source>
        <dbReference type="ARBA" id="ARBA00023004"/>
    </source>
</evidence>
<comment type="catalytic activity">
    <reaction evidence="10 11">
        <text>L-serine = pyruvate + NH4(+)</text>
        <dbReference type="Rhea" id="RHEA:19169"/>
        <dbReference type="ChEBI" id="CHEBI:15361"/>
        <dbReference type="ChEBI" id="CHEBI:28938"/>
        <dbReference type="ChEBI" id="CHEBI:33384"/>
        <dbReference type="EC" id="4.3.1.17"/>
    </reaction>
</comment>
<evidence type="ECO:0000256" key="9">
    <source>
        <dbReference type="ARBA" id="ARBA00023239"/>
    </source>
</evidence>
<feature type="domain" description="Serine dehydratase-like alpha subunit" evidence="12">
    <location>
        <begin position="16"/>
        <end position="274"/>
    </location>
</feature>
<evidence type="ECO:0000256" key="5">
    <source>
        <dbReference type="ARBA" id="ARBA00022485"/>
    </source>
</evidence>
<keyword evidence="7 11" id="KW-0408">Iron</keyword>
<evidence type="ECO:0000256" key="1">
    <source>
        <dbReference type="ARBA" id="ARBA00001966"/>
    </source>
</evidence>
<evidence type="ECO:0000313" key="14">
    <source>
        <dbReference type="Proteomes" id="UP000280960"/>
    </source>
</evidence>